<sequence>MADDDKDQEKPKGSMVTKILLFGVLPLMTAIVLVVGGLFVAGVLPGGGGGHAAVEEGHDGEHDEDDSDSTADLPAVYIPIDPAFVVNFASQGRARFLQITVEVMTRDPKVPGHIEQHLPVIRNNLMLLFSSQTYDSVNTLEGKEALREEALSVIQEILQEETGDAGVDAVYFTSFVMQ</sequence>
<evidence type="ECO:0000256" key="8">
    <source>
        <dbReference type="SAM" id="MobiDB-lite"/>
    </source>
</evidence>
<dbReference type="AlphaFoldDB" id="A0A3B1BC84"/>
<dbReference type="PANTHER" id="PTHR35091">
    <property type="entry name" value="FLAGELLAR PROTEIN FLIL"/>
    <property type="match status" value="1"/>
</dbReference>
<feature type="transmembrane region" description="Helical" evidence="9">
    <location>
        <begin position="20"/>
        <end position="44"/>
    </location>
</feature>
<dbReference type="Pfam" id="PF03748">
    <property type="entry name" value="FliL"/>
    <property type="match status" value="1"/>
</dbReference>
<reference evidence="10" key="1">
    <citation type="submission" date="2018-06" db="EMBL/GenBank/DDBJ databases">
        <authorList>
            <person name="Zhirakovskaya E."/>
        </authorList>
    </citation>
    <scope>NUCLEOTIDE SEQUENCE</scope>
</reference>
<keyword evidence="4 9" id="KW-0812">Transmembrane</keyword>
<keyword evidence="10" id="KW-0966">Cell projection</keyword>
<evidence type="ECO:0000256" key="6">
    <source>
        <dbReference type="ARBA" id="ARBA00022989"/>
    </source>
</evidence>
<evidence type="ECO:0000256" key="4">
    <source>
        <dbReference type="ARBA" id="ARBA00022692"/>
    </source>
</evidence>
<evidence type="ECO:0000256" key="2">
    <source>
        <dbReference type="ARBA" id="ARBA00022475"/>
    </source>
</evidence>
<evidence type="ECO:0000256" key="5">
    <source>
        <dbReference type="ARBA" id="ARBA00022779"/>
    </source>
</evidence>
<keyword evidence="10" id="KW-0969">Cilium</keyword>
<dbReference type="GO" id="GO:0071978">
    <property type="term" value="P:bacterial-type flagellum-dependent swarming motility"/>
    <property type="evidence" value="ECO:0007669"/>
    <property type="project" value="TreeGrafter"/>
</dbReference>
<name>A0A3B1BC84_9ZZZZ</name>
<evidence type="ECO:0000256" key="3">
    <source>
        <dbReference type="ARBA" id="ARBA00022500"/>
    </source>
</evidence>
<keyword evidence="7 9" id="KW-0472">Membrane</keyword>
<keyword evidence="6 9" id="KW-1133">Transmembrane helix</keyword>
<dbReference type="EMBL" id="UOFU01000355">
    <property type="protein sequence ID" value="VAX03925.1"/>
    <property type="molecule type" value="Genomic_DNA"/>
</dbReference>
<keyword evidence="10" id="KW-0282">Flagellum</keyword>
<organism evidence="10">
    <name type="scientific">hydrothermal vent metagenome</name>
    <dbReference type="NCBI Taxonomy" id="652676"/>
    <lineage>
        <taxon>unclassified sequences</taxon>
        <taxon>metagenomes</taxon>
        <taxon>ecological metagenomes</taxon>
    </lineage>
</organism>
<dbReference type="PANTHER" id="PTHR35091:SF2">
    <property type="entry name" value="FLAGELLAR PROTEIN FLIL"/>
    <property type="match status" value="1"/>
</dbReference>
<feature type="region of interest" description="Disordered" evidence="8">
    <location>
        <begin position="51"/>
        <end position="71"/>
    </location>
</feature>
<keyword evidence="3" id="KW-0145">Chemotaxis</keyword>
<accession>A0A3B1BC84</accession>
<dbReference type="InterPro" id="IPR005503">
    <property type="entry name" value="FliL"/>
</dbReference>
<evidence type="ECO:0000256" key="9">
    <source>
        <dbReference type="SAM" id="Phobius"/>
    </source>
</evidence>
<gene>
    <name evidence="10" type="ORF">MNBD_GAMMA20-81</name>
</gene>
<evidence type="ECO:0000256" key="1">
    <source>
        <dbReference type="ARBA" id="ARBA00004162"/>
    </source>
</evidence>
<evidence type="ECO:0000313" key="10">
    <source>
        <dbReference type="EMBL" id="VAX03925.1"/>
    </source>
</evidence>
<dbReference type="GO" id="GO:0006935">
    <property type="term" value="P:chemotaxis"/>
    <property type="evidence" value="ECO:0007669"/>
    <property type="project" value="UniProtKB-KW"/>
</dbReference>
<protein>
    <submittedName>
        <fullName evidence="10">Flagellar biosynthesis protein FliL</fullName>
    </submittedName>
</protein>
<evidence type="ECO:0000256" key="7">
    <source>
        <dbReference type="ARBA" id="ARBA00023136"/>
    </source>
</evidence>
<dbReference type="GO" id="GO:0005886">
    <property type="term" value="C:plasma membrane"/>
    <property type="evidence" value="ECO:0007669"/>
    <property type="project" value="UniProtKB-SubCell"/>
</dbReference>
<keyword evidence="2" id="KW-1003">Cell membrane</keyword>
<keyword evidence="5" id="KW-0283">Flagellar rotation</keyword>
<comment type="subcellular location">
    <subcellularLocation>
        <location evidence="1">Cell membrane</location>
        <topology evidence="1">Single-pass membrane protein</topology>
    </subcellularLocation>
</comment>
<dbReference type="GO" id="GO:0009425">
    <property type="term" value="C:bacterial-type flagellum basal body"/>
    <property type="evidence" value="ECO:0007669"/>
    <property type="project" value="InterPro"/>
</dbReference>
<proteinExistence type="predicted"/>